<protein>
    <submittedName>
        <fullName evidence="2">Uncharacterized protein</fullName>
    </submittedName>
</protein>
<sequence length="43" mass="4895">MALQRRGTCARRPNRRAPQASGAFSPRERTNLDYSFFTHGTRG</sequence>
<dbReference type="Proteomes" id="UP001272137">
    <property type="component" value="Unassembled WGS sequence"/>
</dbReference>
<comment type="caution">
    <text evidence="2">The sequence shown here is derived from an EMBL/GenBank/DDBJ whole genome shotgun (WGS) entry which is preliminary data.</text>
</comment>
<dbReference type="AlphaFoldDB" id="A0AAW9CVH5"/>
<evidence type="ECO:0000256" key="1">
    <source>
        <dbReference type="SAM" id="MobiDB-lite"/>
    </source>
</evidence>
<organism evidence="2 3">
    <name type="scientific">Burkholderia thailandensis</name>
    <dbReference type="NCBI Taxonomy" id="57975"/>
    <lineage>
        <taxon>Bacteria</taxon>
        <taxon>Pseudomonadati</taxon>
        <taxon>Pseudomonadota</taxon>
        <taxon>Betaproteobacteria</taxon>
        <taxon>Burkholderiales</taxon>
        <taxon>Burkholderiaceae</taxon>
        <taxon>Burkholderia</taxon>
        <taxon>pseudomallei group</taxon>
    </lineage>
</organism>
<evidence type="ECO:0000313" key="2">
    <source>
        <dbReference type="EMBL" id="MDW9254645.1"/>
    </source>
</evidence>
<dbReference type="EMBL" id="QXCT01000002">
    <property type="protein sequence ID" value="MDW9254645.1"/>
    <property type="molecule type" value="Genomic_DNA"/>
</dbReference>
<accession>A0AAW9CVH5</accession>
<name>A0AAW9CVH5_BURTH</name>
<reference evidence="2" key="1">
    <citation type="submission" date="2018-08" db="EMBL/GenBank/DDBJ databases">
        <title>Identification of Burkholderia cepacia strains that express a Burkholderia pseudomallei-like capsular polysaccharide.</title>
        <authorList>
            <person name="Burtnick M.N."/>
            <person name="Vongsouvath M."/>
            <person name="Newton P."/>
            <person name="Wuthiekanun V."/>
            <person name="Limmathurotsakul D."/>
            <person name="Brett P.J."/>
            <person name="Chantratita N."/>
            <person name="Dance D.A."/>
        </authorList>
    </citation>
    <scope>NUCLEOTIDE SEQUENCE</scope>
    <source>
        <strain evidence="2">SBXCC001</strain>
    </source>
</reference>
<evidence type="ECO:0000313" key="3">
    <source>
        <dbReference type="Proteomes" id="UP001272137"/>
    </source>
</evidence>
<feature type="region of interest" description="Disordered" evidence="1">
    <location>
        <begin position="1"/>
        <end position="31"/>
    </location>
</feature>
<proteinExistence type="predicted"/>
<gene>
    <name evidence="2" type="ORF">C7S16_3821</name>
</gene>